<dbReference type="Gene3D" id="3.30.460.10">
    <property type="entry name" value="Beta Polymerase, domain 2"/>
    <property type="match status" value="1"/>
</dbReference>
<dbReference type="Pfam" id="PF18765">
    <property type="entry name" value="Polbeta"/>
    <property type="match status" value="1"/>
</dbReference>
<accession>A0AAU9DUC0</accession>
<dbReference type="AlphaFoldDB" id="A0AAU9DUC0"/>
<dbReference type="CDD" id="cd05403">
    <property type="entry name" value="NT_KNTase_like"/>
    <property type="match status" value="1"/>
</dbReference>
<proteinExistence type="predicted"/>
<dbReference type="KEGG" id="haby:HLVA_14430"/>
<dbReference type="EMBL" id="AP027059">
    <property type="protein sequence ID" value="BDU50874.1"/>
    <property type="molecule type" value="Genomic_DNA"/>
</dbReference>
<reference evidence="2 3" key="1">
    <citation type="submission" date="2022-11" db="EMBL/GenBank/DDBJ databases">
        <title>Haliovirga abyssi gen. nov., sp. nov., a mesophilic fermentative bacterium isolated from the Iheya North hydrothermal field and the proposal of Haliovirgaceae fam. nov.</title>
        <authorList>
            <person name="Miyazaki U."/>
            <person name="Tame A."/>
            <person name="Miyazaki J."/>
            <person name="Takai K."/>
            <person name="Sawayama S."/>
            <person name="Kitajima M."/>
            <person name="Okamoto A."/>
            <person name="Nakagawa S."/>
        </authorList>
    </citation>
    <scope>NUCLEOTIDE SEQUENCE [LARGE SCALE GENOMIC DNA]</scope>
    <source>
        <strain evidence="2 3">IC12</strain>
    </source>
</reference>
<dbReference type="PANTHER" id="PTHR33933:SF1">
    <property type="entry name" value="PROTEIN ADENYLYLTRANSFERASE MNTA-RELATED"/>
    <property type="match status" value="1"/>
</dbReference>
<feature type="domain" description="Polymerase beta nucleotidyltransferase" evidence="1">
    <location>
        <begin position="23"/>
        <end position="86"/>
    </location>
</feature>
<keyword evidence="3" id="KW-1185">Reference proteome</keyword>
<dbReference type="SUPFAM" id="SSF81301">
    <property type="entry name" value="Nucleotidyltransferase"/>
    <property type="match status" value="1"/>
</dbReference>
<dbReference type="Proteomes" id="UP001321582">
    <property type="component" value="Chromosome"/>
</dbReference>
<dbReference type="RefSeq" id="WP_307903723.1">
    <property type="nucleotide sequence ID" value="NZ_AP027059.1"/>
</dbReference>
<dbReference type="InterPro" id="IPR043519">
    <property type="entry name" value="NT_sf"/>
</dbReference>
<evidence type="ECO:0000313" key="2">
    <source>
        <dbReference type="EMBL" id="BDU50874.1"/>
    </source>
</evidence>
<evidence type="ECO:0000313" key="3">
    <source>
        <dbReference type="Proteomes" id="UP001321582"/>
    </source>
</evidence>
<dbReference type="GO" id="GO:0016779">
    <property type="term" value="F:nucleotidyltransferase activity"/>
    <property type="evidence" value="ECO:0007669"/>
    <property type="project" value="InterPro"/>
</dbReference>
<dbReference type="InterPro" id="IPR052548">
    <property type="entry name" value="Type_VII_TA_antitoxin"/>
</dbReference>
<name>A0AAU9DUC0_9FUSO</name>
<organism evidence="2 3">
    <name type="scientific">Haliovirga abyssi</name>
    <dbReference type="NCBI Taxonomy" id="2996794"/>
    <lineage>
        <taxon>Bacteria</taxon>
        <taxon>Fusobacteriati</taxon>
        <taxon>Fusobacteriota</taxon>
        <taxon>Fusobacteriia</taxon>
        <taxon>Fusobacteriales</taxon>
        <taxon>Haliovirgaceae</taxon>
        <taxon>Haliovirga</taxon>
    </lineage>
</organism>
<evidence type="ECO:0000259" key="1">
    <source>
        <dbReference type="Pfam" id="PF18765"/>
    </source>
</evidence>
<dbReference type="PANTHER" id="PTHR33933">
    <property type="entry name" value="NUCLEOTIDYLTRANSFERASE"/>
    <property type="match status" value="1"/>
</dbReference>
<protein>
    <recommendedName>
        <fullName evidence="1">Polymerase beta nucleotidyltransferase domain-containing protein</fullName>
    </recommendedName>
</protein>
<gene>
    <name evidence="2" type="ORF">HLVA_14430</name>
</gene>
<dbReference type="InterPro" id="IPR041633">
    <property type="entry name" value="Polbeta"/>
</dbReference>
<sequence length="119" mass="13843">MKNISEISLEKIDSILEKSKIELKKVFGKNLKKIIFYGSYARNEEKDGSDIDIMALADINRIDLSKYRDKISDIMVELSLEFDLLVSITEINIDDFNNFIEYIPFYETVEEEGIELYAS</sequence>